<reference evidence="2" key="1">
    <citation type="journal article" date="2014" name="Front. Microbiol.">
        <title>High frequency of phylogenetically diverse reductive dehalogenase-homologous genes in deep subseafloor sedimentary metagenomes.</title>
        <authorList>
            <person name="Kawai M."/>
            <person name="Futagami T."/>
            <person name="Toyoda A."/>
            <person name="Takaki Y."/>
            <person name="Nishi S."/>
            <person name="Hori S."/>
            <person name="Arai W."/>
            <person name="Tsubouchi T."/>
            <person name="Morono Y."/>
            <person name="Uchiyama I."/>
            <person name="Ito T."/>
            <person name="Fujiyama A."/>
            <person name="Inagaki F."/>
            <person name="Takami H."/>
        </authorList>
    </citation>
    <scope>NUCLEOTIDE SEQUENCE</scope>
    <source>
        <strain evidence="2">Expedition CK06-06</strain>
    </source>
</reference>
<dbReference type="Gene3D" id="2.20.28.30">
    <property type="entry name" value="RNA polymerase ii, chain L"/>
    <property type="match status" value="1"/>
</dbReference>
<dbReference type="AlphaFoldDB" id="X1GTC9"/>
<feature type="domain" description="Putative regulatory protein FmdB zinc ribbon" evidence="1">
    <location>
        <begin position="1"/>
        <end position="41"/>
    </location>
</feature>
<dbReference type="SMART" id="SM00834">
    <property type="entry name" value="CxxC_CXXC_SSSS"/>
    <property type="match status" value="1"/>
</dbReference>
<proteinExistence type="predicted"/>
<organism evidence="2">
    <name type="scientific">marine sediment metagenome</name>
    <dbReference type="NCBI Taxonomy" id="412755"/>
    <lineage>
        <taxon>unclassified sequences</taxon>
        <taxon>metagenomes</taxon>
        <taxon>ecological metagenomes</taxon>
    </lineage>
</organism>
<evidence type="ECO:0000259" key="1">
    <source>
        <dbReference type="SMART" id="SM00834"/>
    </source>
</evidence>
<protein>
    <recommendedName>
        <fullName evidence="1">Putative regulatory protein FmdB zinc ribbon domain-containing protein</fullName>
    </recommendedName>
</protein>
<comment type="caution">
    <text evidence="2">The sequence shown here is derived from an EMBL/GenBank/DDBJ whole genome shotgun (WGS) entry which is preliminary data.</text>
</comment>
<dbReference type="NCBIfam" id="TIGR02605">
    <property type="entry name" value="CxxC_CxxC_SSSS"/>
    <property type="match status" value="1"/>
</dbReference>
<sequence length="68" mass="7540">MIYLYECTSCGLSFEVNKPMADASCPEQCPDCGEKAVRKFTPLPFSVGWVLSEASHTRGNPDELVRNI</sequence>
<accession>X1GTC9</accession>
<gene>
    <name evidence="2" type="ORF">S03H2_17041</name>
</gene>
<name>X1GTC9_9ZZZZ</name>
<dbReference type="Pfam" id="PF09723">
    <property type="entry name" value="Zn_ribbon_8"/>
    <property type="match status" value="1"/>
</dbReference>
<dbReference type="InterPro" id="IPR013429">
    <property type="entry name" value="Regulatory_FmdB_Zinc_ribbon"/>
</dbReference>
<dbReference type="EMBL" id="BARU01008761">
    <property type="protein sequence ID" value="GAH44869.1"/>
    <property type="molecule type" value="Genomic_DNA"/>
</dbReference>
<evidence type="ECO:0000313" key="2">
    <source>
        <dbReference type="EMBL" id="GAH44869.1"/>
    </source>
</evidence>